<protein>
    <submittedName>
        <fullName evidence="2">Uncharacterized protein</fullName>
    </submittedName>
</protein>
<sequence>MAKIDLQESFFLMLIDTVFDSAVDADPRIPHMEHTKTMLLHYFRKPEIQKIDDTKERALAAVKLLIKHLELARSAPEVKDNPSALGRALGMLGLIELVQSECEKLHREDDERGFENKGENTTRAGKKV</sequence>
<dbReference type="Proteomes" id="UP000178347">
    <property type="component" value="Unassembled WGS sequence"/>
</dbReference>
<evidence type="ECO:0000256" key="1">
    <source>
        <dbReference type="SAM" id="MobiDB-lite"/>
    </source>
</evidence>
<dbReference type="EMBL" id="MFQN01000028">
    <property type="protein sequence ID" value="OGH74130.1"/>
    <property type="molecule type" value="Genomic_DNA"/>
</dbReference>
<name>A0A1F6MRI3_9BACT</name>
<comment type="caution">
    <text evidence="2">The sequence shown here is derived from an EMBL/GenBank/DDBJ whole genome shotgun (WGS) entry which is preliminary data.</text>
</comment>
<evidence type="ECO:0000313" key="2">
    <source>
        <dbReference type="EMBL" id="OGH74130.1"/>
    </source>
</evidence>
<dbReference type="STRING" id="1798692.A3G00_05160"/>
<organism evidence="2 3">
    <name type="scientific">Candidatus Magasanikbacteria bacterium RIFCSPLOWO2_12_FULL_43_12</name>
    <dbReference type="NCBI Taxonomy" id="1798692"/>
    <lineage>
        <taxon>Bacteria</taxon>
        <taxon>Candidatus Magasanikiibacteriota</taxon>
    </lineage>
</organism>
<accession>A0A1F6MRI3</accession>
<feature type="compositionally biased region" description="Basic and acidic residues" evidence="1">
    <location>
        <begin position="106"/>
        <end position="120"/>
    </location>
</feature>
<gene>
    <name evidence="2" type="ORF">A3G00_05160</name>
</gene>
<proteinExistence type="predicted"/>
<dbReference type="AlphaFoldDB" id="A0A1F6MRI3"/>
<feature type="region of interest" description="Disordered" evidence="1">
    <location>
        <begin position="106"/>
        <end position="128"/>
    </location>
</feature>
<evidence type="ECO:0000313" key="3">
    <source>
        <dbReference type="Proteomes" id="UP000178347"/>
    </source>
</evidence>
<reference evidence="2 3" key="1">
    <citation type="journal article" date="2016" name="Nat. Commun.">
        <title>Thousands of microbial genomes shed light on interconnected biogeochemical processes in an aquifer system.</title>
        <authorList>
            <person name="Anantharaman K."/>
            <person name="Brown C.T."/>
            <person name="Hug L.A."/>
            <person name="Sharon I."/>
            <person name="Castelle C.J."/>
            <person name="Probst A.J."/>
            <person name="Thomas B.C."/>
            <person name="Singh A."/>
            <person name="Wilkins M.J."/>
            <person name="Karaoz U."/>
            <person name="Brodie E.L."/>
            <person name="Williams K.H."/>
            <person name="Hubbard S.S."/>
            <person name="Banfield J.F."/>
        </authorList>
    </citation>
    <scope>NUCLEOTIDE SEQUENCE [LARGE SCALE GENOMIC DNA]</scope>
</reference>